<protein>
    <submittedName>
        <fullName evidence="2">Uncharacterized protein</fullName>
    </submittedName>
</protein>
<comment type="caution">
    <text evidence="2">The sequence shown here is derived from an EMBL/GenBank/DDBJ whole genome shotgun (WGS) entry which is preliminary data.</text>
</comment>
<feature type="compositionally biased region" description="Basic residues" evidence="1">
    <location>
        <begin position="83"/>
        <end position="93"/>
    </location>
</feature>
<gene>
    <name evidence="2" type="ORF">JYP53_15280</name>
</gene>
<dbReference type="EMBL" id="JAFKDB010000019">
    <property type="protein sequence ID" value="MBN7771267.1"/>
    <property type="molecule type" value="Genomic_DNA"/>
</dbReference>
<accession>A0ABS3BKK5</accession>
<evidence type="ECO:0000256" key="1">
    <source>
        <dbReference type="SAM" id="MobiDB-lite"/>
    </source>
</evidence>
<sequence>MRQDYQTQYRGEVEALAEKGFEVYLLDGAALRSRGNVGDVAMPSGLKAALADFCRGSLALSEFSADMLVERGGKQRQEEGVQRKRLKLSTKIS</sequence>
<reference evidence="2 3" key="1">
    <citation type="submission" date="2021-02" db="EMBL/GenBank/DDBJ databases">
        <title>PHA producing bacteria isolated from coastal sediment in Guangdong, Shenzhen.</title>
        <authorList>
            <person name="Zheng W."/>
            <person name="Yu S."/>
            <person name="Huang Y."/>
        </authorList>
    </citation>
    <scope>NUCLEOTIDE SEQUENCE [LARGE SCALE GENOMIC DNA]</scope>
    <source>
        <strain evidence="2 3">TN21-5</strain>
    </source>
</reference>
<name>A0ABS3BKK5_9GAMM</name>
<proteinExistence type="predicted"/>
<organism evidence="2 3">
    <name type="scientific">Marinobacter daepoensis</name>
    <dbReference type="NCBI Taxonomy" id="262077"/>
    <lineage>
        <taxon>Bacteria</taxon>
        <taxon>Pseudomonadati</taxon>
        <taxon>Pseudomonadota</taxon>
        <taxon>Gammaproteobacteria</taxon>
        <taxon>Pseudomonadales</taxon>
        <taxon>Marinobacteraceae</taxon>
        <taxon>Marinobacter</taxon>
    </lineage>
</organism>
<dbReference type="Proteomes" id="UP000664344">
    <property type="component" value="Unassembled WGS sequence"/>
</dbReference>
<dbReference type="RefSeq" id="WP_206558078.1">
    <property type="nucleotide sequence ID" value="NZ_JAFKDB010000019.1"/>
</dbReference>
<keyword evidence="3" id="KW-1185">Reference proteome</keyword>
<feature type="region of interest" description="Disordered" evidence="1">
    <location>
        <begin position="74"/>
        <end position="93"/>
    </location>
</feature>
<evidence type="ECO:0000313" key="3">
    <source>
        <dbReference type="Proteomes" id="UP000664344"/>
    </source>
</evidence>
<evidence type="ECO:0000313" key="2">
    <source>
        <dbReference type="EMBL" id="MBN7771267.1"/>
    </source>
</evidence>